<dbReference type="Proteomes" id="UP000221653">
    <property type="component" value="Unassembled WGS sequence"/>
</dbReference>
<evidence type="ECO:0000313" key="1">
    <source>
        <dbReference type="EMBL" id="PFG27189.1"/>
    </source>
</evidence>
<gene>
    <name evidence="1" type="ORF">ATK06_0239</name>
</gene>
<name>A0A2A9DMQ1_9CORY</name>
<dbReference type="STRING" id="1724.GCA_001044175_00360"/>
<protein>
    <recommendedName>
        <fullName evidence="3">PE family protein</fullName>
    </recommendedName>
</protein>
<evidence type="ECO:0000313" key="2">
    <source>
        <dbReference type="Proteomes" id="UP000221653"/>
    </source>
</evidence>
<comment type="caution">
    <text evidence="1">The sequence shown here is derived from an EMBL/GenBank/DDBJ whole genome shotgun (WGS) entry which is preliminary data.</text>
</comment>
<evidence type="ECO:0008006" key="3">
    <source>
        <dbReference type="Google" id="ProtNLM"/>
    </source>
</evidence>
<proteinExistence type="predicted"/>
<accession>A0A2A9DMQ1</accession>
<organism evidence="1 2">
    <name type="scientific">Corynebacterium renale</name>
    <dbReference type="NCBI Taxonomy" id="1724"/>
    <lineage>
        <taxon>Bacteria</taxon>
        <taxon>Bacillati</taxon>
        <taxon>Actinomycetota</taxon>
        <taxon>Actinomycetes</taxon>
        <taxon>Mycobacteriales</taxon>
        <taxon>Corynebacteriaceae</taxon>
        <taxon>Corynebacterium</taxon>
    </lineage>
</organism>
<reference evidence="1 2" key="1">
    <citation type="submission" date="2017-10" db="EMBL/GenBank/DDBJ databases">
        <title>Sequencing the genomes of 1000 actinobacteria strains.</title>
        <authorList>
            <person name="Klenk H.-P."/>
        </authorList>
    </citation>
    <scope>NUCLEOTIDE SEQUENCE [LARGE SCALE GENOMIC DNA]</scope>
    <source>
        <strain evidence="1 2">DSM 20688</strain>
    </source>
</reference>
<dbReference type="AlphaFoldDB" id="A0A2A9DMQ1"/>
<keyword evidence="2" id="KW-1185">Reference proteome</keyword>
<dbReference type="EMBL" id="PDJF01000001">
    <property type="protein sequence ID" value="PFG27189.1"/>
    <property type="molecule type" value="Genomic_DNA"/>
</dbReference>
<sequence>MPLSTVFLRPEHIRDTVNQLLAELARQIADHSSVVPHLDSTALGEGFAHHARAINAGYARMHAAELRRLQTLSRGLRAVLKDVDLFEHQDRAGARSVEALR</sequence>